<sequence>IDTLKTEIFSELKSESGQLRLSANNLT</sequence>
<accession>A0A368ZJ53</accession>
<dbReference type="Proteomes" id="UP000253506">
    <property type="component" value="Unassembled WGS sequence"/>
</dbReference>
<gene>
    <name evidence="1" type="ORF">DFP77_15216</name>
</gene>
<dbReference type="AlphaFoldDB" id="A0A368ZJ53"/>
<evidence type="ECO:0000313" key="2">
    <source>
        <dbReference type="Proteomes" id="UP000253506"/>
    </source>
</evidence>
<name>A0A368ZJ53_9GAMM</name>
<comment type="caution">
    <text evidence="1">The sequence shown here is derived from an EMBL/GenBank/DDBJ whole genome shotgun (WGS) entry which is preliminary data.</text>
</comment>
<dbReference type="EMBL" id="QPJQ01000052">
    <property type="protein sequence ID" value="RCW93055.1"/>
    <property type="molecule type" value="Genomic_DNA"/>
</dbReference>
<feature type="non-terminal residue" evidence="1">
    <location>
        <position position="1"/>
    </location>
</feature>
<evidence type="ECO:0000313" key="1">
    <source>
        <dbReference type="EMBL" id="RCW93055.1"/>
    </source>
</evidence>
<reference evidence="1 2" key="1">
    <citation type="submission" date="2018-07" db="EMBL/GenBank/DDBJ databases">
        <title>Genomic Encyclopedia of Type Strains, Phase III (KMG-III): the genomes of soil and plant-associated and newly described type strains.</title>
        <authorList>
            <person name="Whitman W."/>
        </authorList>
    </citation>
    <scope>NUCLEOTIDE SEQUENCE [LARGE SCALE GENOMIC DNA]</scope>
    <source>
        <strain evidence="1 2">CECT 7731</strain>
    </source>
</reference>
<proteinExistence type="predicted"/>
<organism evidence="1 2">
    <name type="scientific">Marinomonas foliarum</name>
    <dbReference type="NCBI Taxonomy" id="491950"/>
    <lineage>
        <taxon>Bacteria</taxon>
        <taxon>Pseudomonadati</taxon>
        <taxon>Pseudomonadota</taxon>
        <taxon>Gammaproteobacteria</taxon>
        <taxon>Oceanospirillales</taxon>
        <taxon>Oceanospirillaceae</taxon>
        <taxon>Marinomonas</taxon>
    </lineage>
</organism>
<protein>
    <submittedName>
        <fullName evidence="1">Uncharacterized protein</fullName>
    </submittedName>
</protein>